<keyword evidence="2" id="KW-1185">Reference proteome</keyword>
<gene>
    <name evidence="1" type="ORF">EVAR_16104_1</name>
</gene>
<dbReference type="AlphaFoldDB" id="A0A4C1UIE9"/>
<proteinExistence type="predicted"/>
<comment type="caution">
    <text evidence="1">The sequence shown here is derived from an EMBL/GenBank/DDBJ whole genome shotgun (WGS) entry which is preliminary data.</text>
</comment>
<evidence type="ECO:0000313" key="1">
    <source>
        <dbReference type="EMBL" id="GBP26251.1"/>
    </source>
</evidence>
<protein>
    <submittedName>
        <fullName evidence="1">Uncharacterized protein</fullName>
    </submittedName>
</protein>
<name>A0A4C1UIE9_EUMVA</name>
<accession>A0A4C1UIE9</accession>
<dbReference type="Proteomes" id="UP000299102">
    <property type="component" value="Unassembled WGS sequence"/>
</dbReference>
<sequence>MREGLRFLALNSSPASAGILVHFSRSEVAGTTRELFPTSILMSVGAPKAETILSIVIISSRMFFSSGMFTSVIDTVPIYYFSVWTPTDGATHPQEDARDTSHALLADRPNIPHLCGPFHFEVSVNKVIIYKSCPERRLPHIYTSRAGPAHQPGLLLPELPPHLHLFRELLTNSQ</sequence>
<organism evidence="1 2">
    <name type="scientific">Eumeta variegata</name>
    <name type="common">Bagworm moth</name>
    <name type="synonym">Eumeta japonica</name>
    <dbReference type="NCBI Taxonomy" id="151549"/>
    <lineage>
        <taxon>Eukaryota</taxon>
        <taxon>Metazoa</taxon>
        <taxon>Ecdysozoa</taxon>
        <taxon>Arthropoda</taxon>
        <taxon>Hexapoda</taxon>
        <taxon>Insecta</taxon>
        <taxon>Pterygota</taxon>
        <taxon>Neoptera</taxon>
        <taxon>Endopterygota</taxon>
        <taxon>Lepidoptera</taxon>
        <taxon>Glossata</taxon>
        <taxon>Ditrysia</taxon>
        <taxon>Tineoidea</taxon>
        <taxon>Psychidae</taxon>
        <taxon>Oiketicinae</taxon>
        <taxon>Eumeta</taxon>
    </lineage>
</organism>
<reference evidence="1 2" key="1">
    <citation type="journal article" date="2019" name="Commun. Biol.">
        <title>The bagworm genome reveals a unique fibroin gene that provides high tensile strength.</title>
        <authorList>
            <person name="Kono N."/>
            <person name="Nakamura H."/>
            <person name="Ohtoshi R."/>
            <person name="Tomita M."/>
            <person name="Numata K."/>
            <person name="Arakawa K."/>
        </authorList>
    </citation>
    <scope>NUCLEOTIDE SEQUENCE [LARGE SCALE GENOMIC DNA]</scope>
</reference>
<dbReference type="EMBL" id="BGZK01000178">
    <property type="protein sequence ID" value="GBP26251.1"/>
    <property type="molecule type" value="Genomic_DNA"/>
</dbReference>
<evidence type="ECO:0000313" key="2">
    <source>
        <dbReference type="Proteomes" id="UP000299102"/>
    </source>
</evidence>